<dbReference type="Proteomes" id="UP000183504">
    <property type="component" value="Unassembled WGS sequence"/>
</dbReference>
<evidence type="ECO:0000256" key="1">
    <source>
        <dbReference type="SAM" id="Phobius"/>
    </source>
</evidence>
<feature type="transmembrane region" description="Helical" evidence="1">
    <location>
        <begin position="48"/>
        <end position="70"/>
    </location>
</feature>
<gene>
    <name evidence="2" type="primary">asp5</name>
    <name evidence="2" type="ORF">SSV_0732</name>
</gene>
<dbReference type="EMBL" id="CDMW01000001">
    <property type="protein sequence ID" value="CEL90035.1"/>
    <property type="molecule type" value="Genomic_DNA"/>
</dbReference>
<evidence type="ECO:0000313" key="2">
    <source>
        <dbReference type="EMBL" id="CEL90035.1"/>
    </source>
</evidence>
<dbReference type="InterPro" id="IPR031548">
    <property type="entry name" value="Asp5"/>
</dbReference>
<dbReference type="Pfam" id="PF17000">
    <property type="entry name" value="Asp5"/>
    <property type="match status" value="1"/>
</dbReference>
<keyword evidence="1" id="KW-0472">Membrane</keyword>
<keyword evidence="1" id="KW-0812">Transmembrane</keyword>
<evidence type="ECO:0000313" key="3">
    <source>
        <dbReference type="Proteomes" id="UP000183504"/>
    </source>
</evidence>
<sequence>MQTILITLTIVAAFVLILLVSLLPRENQQFYRDTNTSIGKSGYWETHFAKKILVLLASLALIVLMIFFMIQSL</sequence>
<dbReference type="RefSeq" id="WP_072073738.1">
    <property type="nucleotide sequence ID" value="NZ_CDMW01000001.1"/>
</dbReference>
<keyword evidence="1" id="KW-1133">Transmembrane helix</keyword>
<accession>A0A0B7GMQ0</accession>
<reference evidence="2 3" key="1">
    <citation type="submission" date="2015-01" db="EMBL/GenBank/DDBJ databases">
        <authorList>
            <person name="Pelicic Vladimir"/>
        </authorList>
    </citation>
    <scope>NUCLEOTIDE SEQUENCE [LARGE SCALE GENOMIC DNA]</scope>
    <source>
        <strain evidence="2 3">2908</strain>
    </source>
</reference>
<name>A0A0B7GMQ0_STRSA</name>
<organism evidence="2 3">
    <name type="scientific">Streptococcus sanguinis</name>
    <dbReference type="NCBI Taxonomy" id="1305"/>
    <lineage>
        <taxon>Bacteria</taxon>
        <taxon>Bacillati</taxon>
        <taxon>Bacillota</taxon>
        <taxon>Bacilli</taxon>
        <taxon>Lactobacillales</taxon>
        <taxon>Streptococcaceae</taxon>
        <taxon>Streptococcus</taxon>
    </lineage>
</organism>
<dbReference type="AlphaFoldDB" id="A0A0B7GMQ0"/>
<protein>
    <submittedName>
        <fullName evidence="2">Accessory secretory protein Asp5</fullName>
    </submittedName>
</protein>
<proteinExistence type="predicted"/>